<feature type="transmembrane region" description="Helical" evidence="1">
    <location>
        <begin position="21"/>
        <end position="42"/>
    </location>
</feature>
<feature type="transmembrane region" description="Helical" evidence="1">
    <location>
        <begin position="247"/>
        <end position="266"/>
    </location>
</feature>
<feature type="transmembrane region" description="Helical" evidence="1">
    <location>
        <begin position="54"/>
        <end position="74"/>
    </location>
</feature>
<dbReference type="Gene3D" id="1.20.1250.20">
    <property type="entry name" value="MFS general substrate transporter like domains"/>
    <property type="match status" value="1"/>
</dbReference>
<feature type="transmembrane region" description="Helical" evidence="1">
    <location>
        <begin position="302"/>
        <end position="322"/>
    </location>
</feature>
<comment type="caution">
    <text evidence="2">The sequence shown here is derived from an EMBL/GenBank/DDBJ whole genome shotgun (WGS) entry which is preliminary data.</text>
</comment>
<gene>
    <name evidence="2" type="ORF">WM16_29810</name>
</gene>
<feature type="transmembrane region" description="Helical" evidence="1">
    <location>
        <begin position="171"/>
        <end position="193"/>
    </location>
</feature>
<dbReference type="EMBL" id="LPLU01000009">
    <property type="protein sequence ID" value="KWK85593.1"/>
    <property type="molecule type" value="Genomic_DNA"/>
</dbReference>
<organism evidence="2 3">
    <name type="scientific">Burkholderia ubonensis</name>
    <dbReference type="NCBI Taxonomy" id="101571"/>
    <lineage>
        <taxon>Bacteria</taxon>
        <taxon>Pseudomonadati</taxon>
        <taxon>Pseudomonadota</taxon>
        <taxon>Betaproteobacteria</taxon>
        <taxon>Burkholderiales</taxon>
        <taxon>Burkholderiaceae</taxon>
        <taxon>Burkholderia</taxon>
        <taxon>Burkholderia cepacia complex</taxon>
    </lineage>
</organism>
<keyword evidence="1" id="KW-0812">Transmembrane</keyword>
<feature type="transmembrane region" description="Helical" evidence="1">
    <location>
        <begin position="278"/>
        <end position="296"/>
    </location>
</feature>
<reference evidence="2 3" key="1">
    <citation type="submission" date="2015-11" db="EMBL/GenBank/DDBJ databases">
        <title>Expanding the genomic diversity of Burkholderia species for the development of highly accurate diagnostics.</title>
        <authorList>
            <person name="Sahl J."/>
            <person name="Keim P."/>
            <person name="Wagner D."/>
        </authorList>
    </citation>
    <scope>NUCLEOTIDE SEQUENCE [LARGE SCALE GENOMIC DNA]</scope>
    <source>
        <strain evidence="2 3">MSMB782WGS</strain>
    </source>
</reference>
<name>A0A108D3F4_9BURK</name>
<dbReference type="InterPro" id="IPR036259">
    <property type="entry name" value="MFS_trans_sf"/>
</dbReference>
<feature type="transmembrane region" description="Helical" evidence="1">
    <location>
        <begin position="86"/>
        <end position="106"/>
    </location>
</feature>
<feature type="transmembrane region" description="Helical" evidence="1">
    <location>
        <begin position="214"/>
        <end position="235"/>
    </location>
</feature>
<accession>A0A108D3F4</accession>
<feature type="transmembrane region" description="Helical" evidence="1">
    <location>
        <begin position="334"/>
        <end position="357"/>
    </location>
</feature>
<sequence length="401" mass="40495">MRSTAFDSAGPSRPDPSGGAVVRLALAFAAATNGLILSPFLVAVVMTRFRLDDGAATALVSVEILGIAISCALLPRRIVRAARPFTQAGALGAIAGQALSAVAPGIVSAGAARGLTGLFEGMLFVVVASGVSQRASTERLWGQINLLAGGINGGILVLVSALPAAWLGRGIFALLAGVLAVLAPAIRGIDAFAAQPAQPVPARPRDGSLPWRPIVAIWVVTALVYGVQASQWAIAGFVGARAGLSPPTIGVLLSVSSLLGFVGAAIPAHPASRGHRVAIIWAAQLAVIASIEWFFGSTGGGAYFLSQLLLNSAFFVIVPFLTGMLSDVDPDGSLVARTLVVTFFAAGIGTALSGALLERYGGARVAHVLGAAVLAAAPFVRLALRRAPPAGAPGGVGHPLR</sequence>
<dbReference type="SUPFAM" id="SSF103473">
    <property type="entry name" value="MFS general substrate transporter"/>
    <property type="match status" value="1"/>
</dbReference>
<keyword evidence="1" id="KW-1133">Transmembrane helix</keyword>
<evidence type="ECO:0000256" key="1">
    <source>
        <dbReference type="SAM" id="Phobius"/>
    </source>
</evidence>
<keyword evidence="1" id="KW-0472">Membrane</keyword>
<proteinExistence type="predicted"/>
<dbReference type="AlphaFoldDB" id="A0A108D3F4"/>
<evidence type="ECO:0000313" key="3">
    <source>
        <dbReference type="Proteomes" id="UP000065504"/>
    </source>
</evidence>
<protein>
    <submittedName>
        <fullName evidence="2">MFS transporter</fullName>
    </submittedName>
</protein>
<feature type="transmembrane region" description="Helical" evidence="1">
    <location>
        <begin position="144"/>
        <end position="165"/>
    </location>
</feature>
<dbReference type="RefSeq" id="WP_060231519.1">
    <property type="nucleotide sequence ID" value="NZ_LPLU01000009.1"/>
</dbReference>
<dbReference type="Proteomes" id="UP000065504">
    <property type="component" value="Unassembled WGS sequence"/>
</dbReference>
<evidence type="ECO:0000313" key="2">
    <source>
        <dbReference type="EMBL" id="KWK85593.1"/>
    </source>
</evidence>